<evidence type="ECO:0000256" key="2">
    <source>
        <dbReference type="SAM" id="Phobius"/>
    </source>
</evidence>
<name>A0ABS6F4Q0_9CLOT</name>
<dbReference type="EMBL" id="JAHLQL010000004">
    <property type="protein sequence ID" value="MBU5592522.1"/>
    <property type="molecule type" value="Genomic_DNA"/>
</dbReference>
<organism evidence="3 4">
    <name type="scientific">Clostridium simiarum</name>
    <dbReference type="NCBI Taxonomy" id="2841506"/>
    <lineage>
        <taxon>Bacteria</taxon>
        <taxon>Bacillati</taxon>
        <taxon>Bacillota</taxon>
        <taxon>Clostridia</taxon>
        <taxon>Eubacteriales</taxon>
        <taxon>Clostridiaceae</taxon>
        <taxon>Clostridium</taxon>
    </lineage>
</organism>
<accession>A0ABS6F4Q0</accession>
<evidence type="ECO:0000313" key="3">
    <source>
        <dbReference type="EMBL" id="MBU5592522.1"/>
    </source>
</evidence>
<gene>
    <name evidence="3" type="ORF">KQI89_12225</name>
</gene>
<reference evidence="3 4" key="1">
    <citation type="submission" date="2021-06" db="EMBL/GenBank/DDBJ databases">
        <authorList>
            <person name="Sun Q."/>
            <person name="Li D."/>
        </authorList>
    </citation>
    <scope>NUCLEOTIDE SEQUENCE [LARGE SCALE GENOMIC DNA]</scope>
    <source>
        <strain evidence="3 4">MSJ-4</strain>
    </source>
</reference>
<evidence type="ECO:0000256" key="1">
    <source>
        <dbReference type="SAM" id="MobiDB-lite"/>
    </source>
</evidence>
<dbReference type="RefSeq" id="WP_216457297.1">
    <property type="nucleotide sequence ID" value="NZ_JAHLQL010000004.1"/>
</dbReference>
<feature type="region of interest" description="Disordered" evidence="1">
    <location>
        <begin position="32"/>
        <end position="93"/>
    </location>
</feature>
<keyword evidence="2" id="KW-0472">Membrane</keyword>
<dbReference type="Proteomes" id="UP000736583">
    <property type="component" value="Unassembled WGS sequence"/>
</dbReference>
<comment type="caution">
    <text evidence="3">The sequence shown here is derived from an EMBL/GenBank/DDBJ whole genome shotgun (WGS) entry which is preliminary data.</text>
</comment>
<feature type="compositionally biased region" description="Basic and acidic residues" evidence="1">
    <location>
        <begin position="39"/>
        <end position="79"/>
    </location>
</feature>
<evidence type="ECO:0000313" key="4">
    <source>
        <dbReference type="Proteomes" id="UP000736583"/>
    </source>
</evidence>
<feature type="compositionally biased region" description="Polar residues" evidence="1">
    <location>
        <begin position="80"/>
        <end position="90"/>
    </location>
</feature>
<proteinExistence type="predicted"/>
<protein>
    <recommendedName>
        <fullName evidence="5">Lipoprotein</fullName>
    </recommendedName>
</protein>
<keyword evidence="2" id="KW-1133">Transmembrane helix</keyword>
<keyword evidence="4" id="KW-1185">Reference proteome</keyword>
<keyword evidence="2" id="KW-0812">Transmembrane</keyword>
<feature type="transmembrane region" description="Helical" evidence="2">
    <location>
        <begin position="6"/>
        <end position="24"/>
    </location>
</feature>
<sequence>MKKKTVIVIVVVAVVLIGSAYIIFKNSSDKGSTGNNIVESEKDTNINKDIDKENGQSVQDSKDKSQGKSSNEEKDKDKNSAGNGKASNTIDIPEDPSKNFSYVEQITLNYKILFEGIASDGGTPLENIMAVVDKDSEFYLKVKEELEYYRKTAKEFNLKDFYLEDITYDKNSNLYEAHINESISFKIDGKESSKEKKGIYKIRLDKDNSAIVNYVEK</sequence>
<evidence type="ECO:0008006" key="5">
    <source>
        <dbReference type="Google" id="ProtNLM"/>
    </source>
</evidence>